<dbReference type="PANTHER" id="PTHR11697">
    <property type="entry name" value="GENERAL TRANSCRIPTION FACTOR 2-RELATED ZINC FINGER PROTEIN"/>
    <property type="match status" value="1"/>
</dbReference>
<evidence type="ECO:0000256" key="1">
    <source>
        <dbReference type="SAM" id="Phobius"/>
    </source>
</evidence>
<feature type="transmembrane region" description="Helical" evidence="1">
    <location>
        <begin position="142"/>
        <end position="161"/>
    </location>
</feature>
<gene>
    <name evidence="3" type="ORF">I3842_01G151400</name>
</gene>
<evidence type="ECO:0000313" key="4">
    <source>
        <dbReference type="Proteomes" id="UP000811246"/>
    </source>
</evidence>
<reference evidence="3" key="1">
    <citation type="submission" date="2021-01" db="EMBL/GenBank/DDBJ databases">
        <authorList>
            <person name="Lovell J.T."/>
            <person name="Bentley N."/>
            <person name="Bhattarai G."/>
            <person name="Jenkins J.W."/>
            <person name="Sreedasyam A."/>
            <person name="Alarcon Y."/>
            <person name="Bock C."/>
            <person name="Boston L."/>
            <person name="Carlson J."/>
            <person name="Cervantes K."/>
            <person name="Clermont K."/>
            <person name="Krom N."/>
            <person name="Kubenka K."/>
            <person name="Mamidi S."/>
            <person name="Mattison C."/>
            <person name="Monteros M."/>
            <person name="Pisani C."/>
            <person name="Plott C."/>
            <person name="Rajasekar S."/>
            <person name="Rhein H.S."/>
            <person name="Rohla C."/>
            <person name="Song M."/>
            <person name="Hilaire R.S."/>
            <person name="Shu S."/>
            <person name="Wells L."/>
            <person name="Wang X."/>
            <person name="Webber J."/>
            <person name="Heerema R.J."/>
            <person name="Klein P."/>
            <person name="Conner P."/>
            <person name="Grauke L."/>
            <person name="Grimwood J."/>
            <person name="Schmutz J."/>
            <person name="Randall J.J."/>
        </authorList>
    </citation>
    <scope>NUCLEOTIDE SEQUENCE</scope>
    <source>
        <tissue evidence="3">Leaf</tissue>
    </source>
</reference>
<sequence>MRDANFCILVDEAGDGSKREQMTIILRFVNKYGFIIEQFFYIVNVKDTMTLTLKNETYIVNIMSLVSTTKVLIQKLRDDRWRSLLNDVKTFCEKHQINIPDINSHYTKAQGKSSRQIDKSLTIMEHHFRIDIFTIYYLIDKLIHLVLTLFISTGTIERAFFTMKLIKTRVRALIEHELLAYHLLGYIKKEIVKNFTLEMIIDEFYFIKDPRQD</sequence>
<comment type="caution">
    <text evidence="3">The sequence shown here is derived from an EMBL/GenBank/DDBJ whole genome shotgun (WGS) entry which is preliminary data.</text>
</comment>
<accession>A0A922K7X5</accession>
<dbReference type="AlphaFoldDB" id="A0A922K7X5"/>
<dbReference type="Pfam" id="PF14291">
    <property type="entry name" value="DUF4371"/>
    <property type="match status" value="1"/>
</dbReference>
<name>A0A922K7X5_CARIL</name>
<proteinExistence type="predicted"/>
<dbReference type="InterPro" id="IPR025398">
    <property type="entry name" value="DUF4371"/>
</dbReference>
<organism evidence="3 4">
    <name type="scientific">Carya illinoinensis</name>
    <name type="common">Pecan</name>
    <dbReference type="NCBI Taxonomy" id="32201"/>
    <lineage>
        <taxon>Eukaryota</taxon>
        <taxon>Viridiplantae</taxon>
        <taxon>Streptophyta</taxon>
        <taxon>Embryophyta</taxon>
        <taxon>Tracheophyta</taxon>
        <taxon>Spermatophyta</taxon>
        <taxon>Magnoliopsida</taxon>
        <taxon>eudicotyledons</taxon>
        <taxon>Gunneridae</taxon>
        <taxon>Pentapetalae</taxon>
        <taxon>rosids</taxon>
        <taxon>fabids</taxon>
        <taxon>Fagales</taxon>
        <taxon>Juglandaceae</taxon>
        <taxon>Carya</taxon>
    </lineage>
</organism>
<keyword evidence="1" id="KW-0812">Transmembrane</keyword>
<feature type="domain" description="DUF4371" evidence="2">
    <location>
        <begin position="3"/>
        <end position="79"/>
    </location>
</feature>
<dbReference type="Proteomes" id="UP000811246">
    <property type="component" value="Chromosome 1"/>
</dbReference>
<dbReference type="InterPro" id="IPR055298">
    <property type="entry name" value="AtLOH3-like"/>
</dbReference>
<evidence type="ECO:0000259" key="2">
    <source>
        <dbReference type="Pfam" id="PF14291"/>
    </source>
</evidence>
<keyword evidence="1" id="KW-1133">Transmembrane helix</keyword>
<dbReference type="PANTHER" id="PTHR11697:SF230">
    <property type="entry name" value="ZINC FINGER, MYM DOMAIN CONTAINING 1"/>
    <property type="match status" value="1"/>
</dbReference>
<keyword evidence="1" id="KW-0472">Membrane</keyword>
<dbReference type="EMBL" id="CM031825">
    <property type="protein sequence ID" value="KAG6731904.1"/>
    <property type="molecule type" value="Genomic_DNA"/>
</dbReference>
<protein>
    <recommendedName>
        <fullName evidence="2">DUF4371 domain-containing protein</fullName>
    </recommendedName>
</protein>
<evidence type="ECO:0000313" key="3">
    <source>
        <dbReference type="EMBL" id="KAG6731904.1"/>
    </source>
</evidence>